<dbReference type="AlphaFoldDB" id="A0A1W2EBP6"/>
<accession>A0A1W2EBP6</accession>
<dbReference type="Proteomes" id="UP000192738">
    <property type="component" value="Unassembled WGS sequence"/>
</dbReference>
<dbReference type="OrthoDB" id="1681699at2"/>
<dbReference type="STRING" id="112901.SAMN04488500_1233"/>
<evidence type="ECO:0000313" key="1">
    <source>
        <dbReference type="EMBL" id="SMD07199.1"/>
    </source>
</evidence>
<sequence>MTQQELSPIVCKNCASRLAKWCYERHWWFRLIREPLLLGMRSMAWWHGIDARKHVVRNPECHGCIRFMRDELEAKSSTFRFLNEHLGKKVNKLRNSMLTQRELDEAKRYAREAMEKKREE</sequence>
<reference evidence="1 2" key="1">
    <citation type="submission" date="2017-04" db="EMBL/GenBank/DDBJ databases">
        <authorList>
            <person name="Afonso C.L."/>
            <person name="Miller P.J."/>
            <person name="Scott M.A."/>
            <person name="Spackman E."/>
            <person name="Goraichik I."/>
            <person name="Dimitrov K.M."/>
            <person name="Suarez D.L."/>
            <person name="Swayne D.E."/>
        </authorList>
    </citation>
    <scope>NUCLEOTIDE SEQUENCE [LARGE SCALE GENOMIC DNA]</scope>
    <source>
        <strain evidence="1 2">DSM 5090</strain>
    </source>
</reference>
<organism evidence="1 2">
    <name type="scientific">Sporomusa malonica</name>
    <dbReference type="NCBI Taxonomy" id="112901"/>
    <lineage>
        <taxon>Bacteria</taxon>
        <taxon>Bacillati</taxon>
        <taxon>Bacillota</taxon>
        <taxon>Negativicutes</taxon>
        <taxon>Selenomonadales</taxon>
        <taxon>Sporomusaceae</taxon>
        <taxon>Sporomusa</taxon>
    </lineage>
</organism>
<proteinExistence type="predicted"/>
<gene>
    <name evidence="1" type="ORF">SAMN04488500_1233</name>
</gene>
<protein>
    <recommendedName>
        <fullName evidence="3">Nitroreductase</fullName>
    </recommendedName>
</protein>
<keyword evidence="2" id="KW-1185">Reference proteome</keyword>
<evidence type="ECO:0008006" key="3">
    <source>
        <dbReference type="Google" id="ProtNLM"/>
    </source>
</evidence>
<name>A0A1W2EBP6_9FIRM</name>
<dbReference type="EMBL" id="FWXI01000023">
    <property type="protein sequence ID" value="SMD07199.1"/>
    <property type="molecule type" value="Genomic_DNA"/>
</dbReference>
<evidence type="ECO:0000313" key="2">
    <source>
        <dbReference type="Proteomes" id="UP000192738"/>
    </source>
</evidence>